<organism evidence="1 2">
    <name type="scientific">Phytophthora fragariaefolia</name>
    <dbReference type="NCBI Taxonomy" id="1490495"/>
    <lineage>
        <taxon>Eukaryota</taxon>
        <taxon>Sar</taxon>
        <taxon>Stramenopiles</taxon>
        <taxon>Oomycota</taxon>
        <taxon>Peronosporomycetes</taxon>
        <taxon>Peronosporales</taxon>
        <taxon>Peronosporaceae</taxon>
        <taxon>Phytophthora</taxon>
    </lineage>
</organism>
<evidence type="ECO:0000313" key="1">
    <source>
        <dbReference type="EMBL" id="GMF56725.1"/>
    </source>
</evidence>
<gene>
    <name evidence="1" type="ORF">Pfra01_002409700</name>
</gene>
<protein>
    <submittedName>
        <fullName evidence="1">Unnamed protein product</fullName>
    </submittedName>
</protein>
<dbReference type="InterPro" id="IPR013783">
    <property type="entry name" value="Ig-like_fold"/>
</dbReference>
<comment type="caution">
    <text evidence="1">The sequence shown here is derived from an EMBL/GenBank/DDBJ whole genome shotgun (WGS) entry which is preliminary data.</text>
</comment>
<proteinExistence type="predicted"/>
<evidence type="ECO:0000313" key="2">
    <source>
        <dbReference type="Proteomes" id="UP001165121"/>
    </source>
</evidence>
<dbReference type="Gene3D" id="2.60.40.10">
    <property type="entry name" value="Immunoglobulins"/>
    <property type="match status" value="1"/>
</dbReference>
<dbReference type="InterPro" id="IPR036116">
    <property type="entry name" value="FN3_sf"/>
</dbReference>
<sequence>MWALADSDRQSGVACVIYLSSPEPDGTCRWESVFRTDNCAIKYATTESMQSVILKSDSSCMTSTTTLTKLLPDHRYKFRAAAINGDGQQTVSDAIAARTEGKAAAKRSNPTRLRGAVNAMRAFGAYGVD</sequence>
<keyword evidence="2" id="KW-1185">Reference proteome</keyword>
<dbReference type="OrthoDB" id="26525at2759"/>
<dbReference type="Proteomes" id="UP001165121">
    <property type="component" value="Unassembled WGS sequence"/>
</dbReference>
<accession>A0A9W6YA97</accession>
<reference evidence="1" key="1">
    <citation type="submission" date="2023-04" db="EMBL/GenBank/DDBJ databases">
        <title>Phytophthora fragariaefolia NBRC 109709.</title>
        <authorList>
            <person name="Ichikawa N."/>
            <person name="Sato H."/>
            <person name="Tonouchi N."/>
        </authorList>
    </citation>
    <scope>NUCLEOTIDE SEQUENCE</scope>
    <source>
        <strain evidence="1">NBRC 109709</strain>
    </source>
</reference>
<dbReference type="AlphaFoldDB" id="A0A9W6YA97"/>
<dbReference type="SUPFAM" id="SSF49265">
    <property type="entry name" value="Fibronectin type III"/>
    <property type="match status" value="1"/>
</dbReference>
<dbReference type="EMBL" id="BSXT01004104">
    <property type="protein sequence ID" value="GMF56725.1"/>
    <property type="molecule type" value="Genomic_DNA"/>
</dbReference>
<name>A0A9W6YA97_9STRA</name>